<dbReference type="OrthoDB" id="6380398at2759"/>
<dbReference type="CDD" id="cd00190">
    <property type="entry name" value="Tryp_SPc"/>
    <property type="match status" value="1"/>
</dbReference>
<dbReference type="PANTHER" id="PTHR24276:SF98">
    <property type="entry name" value="FI18310P1-RELATED"/>
    <property type="match status" value="1"/>
</dbReference>
<feature type="chain" id="PRO_5013317478" evidence="4">
    <location>
        <begin position="20"/>
        <end position="308"/>
    </location>
</feature>
<evidence type="ECO:0000313" key="6">
    <source>
        <dbReference type="EMBL" id="OMJ10854.1"/>
    </source>
</evidence>
<keyword evidence="4" id="KW-0732">Signal</keyword>
<dbReference type="InterPro" id="IPR018114">
    <property type="entry name" value="TRYPSIN_HIS"/>
</dbReference>
<comment type="caution">
    <text evidence="6">The sequence shown here is derived from an EMBL/GenBank/DDBJ whole genome shotgun (WGS) entry which is preliminary data.</text>
</comment>
<evidence type="ECO:0000313" key="7">
    <source>
        <dbReference type="Proteomes" id="UP000187429"/>
    </source>
</evidence>
<dbReference type="PANTHER" id="PTHR24276">
    <property type="entry name" value="POLYSERASE-RELATED"/>
    <property type="match status" value="1"/>
</dbReference>
<keyword evidence="3" id="KW-0645">Protease</keyword>
<keyword evidence="2" id="KW-1015">Disulfide bond</keyword>
<feature type="domain" description="Peptidase S1" evidence="5">
    <location>
        <begin position="42"/>
        <end position="291"/>
    </location>
</feature>
<dbReference type="InterPro" id="IPR009003">
    <property type="entry name" value="Peptidase_S1_PA"/>
</dbReference>
<keyword evidence="7" id="KW-1185">Reference proteome</keyword>
<dbReference type="SMART" id="SM00020">
    <property type="entry name" value="Tryp_SPc"/>
    <property type="match status" value="1"/>
</dbReference>
<evidence type="ECO:0000256" key="1">
    <source>
        <dbReference type="ARBA" id="ARBA00007664"/>
    </source>
</evidence>
<sequence length="308" mass="34815">MGLIWIFSHSFFGLSLVAGLYLERNSYDNTTKNITNQITKRIIGGEIADYSDYSCIVSVQLEGSNLTCGGTLLSDDVVLTAAHCIPKRNGRIYNDGFYIQTGSADRKNSENIKFKLKDIHIYDNYRSSVQKNDIAILILEKKISTSFKEERGIEYAKIFSRNISTRTNVVALGWGRSNQSGNSNEKLLVTKIDIVVEDECKIYDYWIDNNKYSICTKNIHGTGICNGDSGGPLLLGDLTGNRKLPKNVLLGISAFSKPLKNKSVNQCDHIGMKNYFMNAYYYIDWISEKSGLKKEDLVYNYRKPNQRV</sequence>
<protein>
    <submittedName>
        <fullName evidence="6">Chymotrypsin BII</fullName>
    </submittedName>
</protein>
<dbReference type="EMBL" id="LSSM01006392">
    <property type="protein sequence ID" value="OMJ10854.1"/>
    <property type="molecule type" value="Genomic_DNA"/>
</dbReference>
<feature type="signal peptide" evidence="4">
    <location>
        <begin position="1"/>
        <end position="19"/>
    </location>
</feature>
<dbReference type="Gene3D" id="2.40.10.10">
    <property type="entry name" value="Trypsin-like serine proteases"/>
    <property type="match status" value="1"/>
</dbReference>
<keyword evidence="3" id="KW-0720">Serine protease</keyword>
<dbReference type="InterPro" id="IPR033116">
    <property type="entry name" value="TRYPSIN_SER"/>
</dbReference>
<dbReference type="Pfam" id="PF00089">
    <property type="entry name" value="Trypsin"/>
    <property type="match status" value="1"/>
</dbReference>
<organism evidence="6 7">
    <name type="scientific">Smittium culicis</name>
    <dbReference type="NCBI Taxonomy" id="133412"/>
    <lineage>
        <taxon>Eukaryota</taxon>
        <taxon>Fungi</taxon>
        <taxon>Fungi incertae sedis</taxon>
        <taxon>Zoopagomycota</taxon>
        <taxon>Kickxellomycotina</taxon>
        <taxon>Harpellomycetes</taxon>
        <taxon>Harpellales</taxon>
        <taxon>Legeriomycetaceae</taxon>
        <taxon>Smittium</taxon>
    </lineage>
</organism>
<keyword evidence="3" id="KW-0378">Hydrolase</keyword>
<comment type="similarity">
    <text evidence="1">Belongs to the peptidase S1 family.</text>
</comment>
<dbReference type="AlphaFoldDB" id="A0A1R1X889"/>
<accession>A0A1R1X889</accession>
<dbReference type="InterPro" id="IPR001254">
    <property type="entry name" value="Trypsin_dom"/>
</dbReference>
<dbReference type="InterPro" id="IPR001314">
    <property type="entry name" value="Peptidase_S1A"/>
</dbReference>
<evidence type="ECO:0000256" key="4">
    <source>
        <dbReference type="SAM" id="SignalP"/>
    </source>
</evidence>
<dbReference type="GO" id="GO:0006508">
    <property type="term" value="P:proteolysis"/>
    <property type="evidence" value="ECO:0007669"/>
    <property type="project" value="UniProtKB-KW"/>
</dbReference>
<dbReference type="InterPro" id="IPR050430">
    <property type="entry name" value="Peptidase_S1"/>
</dbReference>
<gene>
    <name evidence="6" type="ORF">AYI69_g10070</name>
</gene>
<evidence type="ECO:0000259" key="5">
    <source>
        <dbReference type="PROSITE" id="PS50240"/>
    </source>
</evidence>
<evidence type="ECO:0000256" key="2">
    <source>
        <dbReference type="ARBA" id="ARBA00023157"/>
    </source>
</evidence>
<dbReference type="PRINTS" id="PR00722">
    <property type="entry name" value="CHYMOTRYPSIN"/>
</dbReference>
<evidence type="ECO:0000256" key="3">
    <source>
        <dbReference type="RuleBase" id="RU363034"/>
    </source>
</evidence>
<dbReference type="SUPFAM" id="SSF50494">
    <property type="entry name" value="Trypsin-like serine proteases"/>
    <property type="match status" value="1"/>
</dbReference>
<proteinExistence type="inferred from homology"/>
<reference evidence="7" key="1">
    <citation type="submission" date="2017-01" db="EMBL/GenBank/DDBJ databases">
        <authorList>
            <person name="Wang Y."/>
            <person name="White M."/>
            <person name="Kvist S."/>
            <person name="Moncalvo J.-M."/>
        </authorList>
    </citation>
    <scope>NUCLEOTIDE SEQUENCE [LARGE SCALE GENOMIC DNA]</scope>
    <source>
        <strain evidence="7">ID-206-W2</strain>
    </source>
</reference>
<name>A0A1R1X889_9FUNG</name>
<dbReference type="PROSITE" id="PS00134">
    <property type="entry name" value="TRYPSIN_HIS"/>
    <property type="match status" value="1"/>
</dbReference>
<dbReference type="Proteomes" id="UP000187429">
    <property type="component" value="Unassembled WGS sequence"/>
</dbReference>
<dbReference type="InterPro" id="IPR043504">
    <property type="entry name" value="Peptidase_S1_PA_chymotrypsin"/>
</dbReference>
<dbReference type="GO" id="GO:0004252">
    <property type="term" value="F:serine-type endopeptidase activity"/>
    <property type="evidence" value="ECO:0007669"/>
    <property type="project" value="InterPro"/>
</dbReference>
<dbReference type="PROSITE" id="PS00135">
    <property type="entry name" value="TRYPSIN_SER"/>
    <property type="match status" value="1"/>
</dbReference>
<dbReference type="PROSITE" id="PS50240">
    <property type="entry name" value="TRYPSIN_DOM"/>
    <property type="match status" value="1"/>
</dbReference>